<keyword evidence="1" id="KW-0812">Transmembrane</keyword>
<accession>A0A419X759</accession>
<feature type="transmembrane region" description="Helical" evidence="1">
    <location>
        <begin position="12"/>
        <end position="28"/>
    </location>
</feature>
<sequence>MKNFFNKRKFEIIGGLIGLLGGYLYWRYVGCVSGTCPIKANWYTMVPYGMLFGILLGGLFKPKEKSKSEH</sequence>
<dbReference type="AlphaFoldDB" id="A0A419X759"/>
<dbReference type="RefSeq" id="WP_120238293.1">
    <property type="nucleotide sequence ID" value="NZ_RAPQ01000008.1"/>
</dbReference>
<name>A0A419X759_9BACT</name>
<organism evidence="2 3">
    <name type="scientific">Marinifilum flexuosum</name>
    <dbReference type="NCBI Taxonomy" id="1117708"/>
    <lineage>
        <taxon>Bacteria</taxon>
        <taxon>Pseudomonadati</taxon>
        <taxon>Bacteroidota</taxon>
        <taxon>Bacteroidia</taxon>
        <taxon>Marinilabiliales</taxon>
        <taxon>Marinifilaceae</taxon>
    </lineage>
</organism>
<evidence type="ECO:0000313" key="2">
    <source>
        <dbReference type="EMBL" id="RKE03400.1"/>
    </source>
</evidence>
<dbReference type="Proteomes" id="UP000284531">
    <property type="component" value="Unassembled WGS sequence"/>
</dbReference>
<keyword evidence="1" id="KW-0472">Membrane</keyword>
<dbReference type="EMBL" id="RAPQ01000008">
    <property type="protein sequence ID" value="RKE03400.1"/>
    <property type="molecule type" value="Genomic_DNA"/>
</dbReference>
<keyword evidence="1" id="KW-1133">Transmembrane helix</keyword>
<keyword evidence="3" id="KW-1185">Reference proteome</keyword>
<gene>
    <name evidence="2" type="ORF">BXY64_0404</name>
</gene>
<evidence type="ECO:0000313" key="3">
    <source>
        <dbReference type="Proteomes" id="UP000284531"/>
    </source>
</evidence>
<proteinExistence type="predicted"/>
<evidence type="ECO:0000256" key="1">
    <source>
        <dbReference type="SAM" id="Phobius"/>
    </source>
</evidence>
<protein>
    <submittedName>
        <fullName evidence="2">Uncharacterized protein</fullName>
    </submittedName>
</protein>
<feature type="transmembrane region" description="Helical" evidence="1">
    <location>
        <begin position="40"/>
        <end position="60"/>
    </location>
</feature>
<reference evidence="2 3" key="1">
    <citation type="submission" date="2018-09" db="EMBL/GenBank/DDBJ databases">
        <title>Genomic Encyclopedia of Archaeal and Bacterial Type Strains, Phase II (KMG-II): from individual species to whole genera.</title>
        <authorList>
            <person name="Goeker M."/>
        </authorList>
    </citation>
    <scope>NUCLEOTIDE SEQUENCE [LARGE SCALE GENOMIC DNA]</scope>
    <source>
        <strain evidence="2 3">DSM 21950</strain>
    </source>
</reference>
<comment type="caution">
    <text evidence="2">The sequence shown here is derived from an EMBL/GenBank/DDBJ whole genome shotgun (WGS) entry which is preliminary data.</text>
</comment>